<feature type="domain" description="YetF C-terminal" evidence="8">
    <location>
        <begin position="81"/>
        <end position="214"/>
    </location>
</feature>
<feature type="transmembrane region" description="Helical" evidence="7">
    <location>
        <begin position="6"/>
        <end position="25"/>
    </location>
</feature>
<dbReference type="Proteomes" id="UP000681027">
    <property type="component" value="Unassembled WGS sequence"/>
</dbReference>
<evidence type="ECO:0000256" key="5">
    <source>
        <dbReference type="ARBA" id="ARBA00022989"/>
    </source>
</evidence>
<dbReference type="InterPro" id="IPR023090">
    <property type="entry name" value="UPF0702_alpha/beta_dom_sf"/>
</dbReference>
<evidence type="ECO:0000256" key="4">
    <source>
        <dbReference type="ARBA" id="ARBA00022692"/>
    </source>
</evidence>
<evidence type="ECO:0000259" key="8">
    <source>
        <dbReference type="Pfam" id="PF04239"/>
    </source>
</evidence>
<dbReference type="Pfam" id="PF04239">
    <property type="entry name" value="DUF421"/>
    <property type="match status" value="1"/>
</dbReference>
<accession>A0ABS5NWB9</accession>
<dbReference type="InterPro" id="IPR007353">
    <property type="entry name" value="DUF421"/>
</dbReference>
<feature type="transmembrane region" description="Helical" evidence="7">
    <location>
        <begin position="58"/>
        <end position="78"/>
    </location>
</feature>
<evidence type="ECO:0000313" key="10">
    <source>
        <dbReference type="EMBL" id="MBS4192130.1"/>
    </source>
</evidence>
<dbReference type="Gene3D" id="3.30.240.20">
    <property type="entry name" value="bsu07140 like domains"/>
    <property type="match status" value="2"/>
</dbReference>
<organism evidence="10 11">
    <name type="scientific">Cytobacillus citreus</name>
    <dbReference type="NCBI Taxonomy" id="2833586"/>
    <lineage>
        <taxon>Bacteria</taxon>
        <taxon>Bacillati</taxon>
        <taxon>Bacillota</taxon>
        <taxon>Bacilli</taxon>
        <taxon>Bacillales</taxon>
        <taxon>Bacillaceae</taxon>
        <taxon>Cytobacillus</taxon>
    </lineage>
</organism>
<dbReference type="PANTHER" id="PTHR34582">
    <property type="entry name" value="UPF0702 TRANSMEMBRANE PROTEIN YCAP"/>
    <property type="match status" value="1"/>
</dbReference>
<dbReference type="Pfam" id="PF20730">
    <property type="entry name" value="YetF_N"/>
    <property type="match status" value="1"/>
</dbReference>
<comment type="caution">
    <text evidence="10">The sequence shown here is derived from an EMBL/GenBank/DDBJ whole genome shotgun (WGS) entry which is preliminary data.</text>
</comment>
<proteinExistence type="inferred from homology"/>
<comment type="similarity">
    <text evidence="2">Belongs to the UPF0702 family.</text>
</comment>
<evidence type="ECO:0000256" key="1">
    <source>
        <dbReference type="ARBA" id="ARBA00004651"/>
    </source>
</evidence>
<dbReference type="PANTHER" id="PTHR34582:SF5">
    <property type="entry name" value="UPF0702 TRANSMEMBRANE PROTEIN YETF"/>
    <property type="match status" value="1"/>
</dbReference>
<keyword evidence="6 7" id="KW-0472">Membrane</keyword>
<keyword evidence="5 7" id="KW-1133">Transmembrane helix</keyword>
<evidence type="ECO:0000256" key="3">
    <source>
        <dbReference type="ARBA" id="ARBA00022475"/>
    </source>
</evidence>
<dbReference type="RefSeq" id="WP_213103574.1">
    <property type="nucleotide sequence ID" value="NZ_JAGYPM010000004.1"/>
</dbReference>
<evidence type="ECO:0000259" key="9">
    <source>
        <dbReference type="Pfam" id="PF20730"/>
    </source>
</evidence>
<keyword evidence="3" id="KW-1003">Cell membrane</keyword>
<gene>
    <name evidence="10" type="ORF">KHA94_18350</name>
</gene>
<comment type="subcellular location">
    <subcellularLocation>
        <location evidence="1">Cell membrane</location>
        <topology evidence="1">Multi-pass membrane protein</topology>
    </subcellularLocation>
</comment>
<sequence length="226" mass="26014">MSLKHITLDLVVAFIFMFIIVKIVGRKIINQISPFTFITSIALSEMLGNAMYEEKIGVFYIIYSMSLWGAMLLTVEYLDRKFLFFRGLTHGKPIALIKNGVIDKEGLKKSRLNINQLQGLLRESETFSIREVAFCYLEGNGSLSILKKSRYQKTKQENFNFPTQTVYMPVTLIRDGAILWDELKDLGFDESWLKNQLISKGVTNYEDVFLAEWQEGDGIFVQSIHD</sequence>
<name>A0ABS5NWB9_9BACI</name>
<reference evidence="10 11" key="1">
    <citation type="submission" date="2021-05" db="EMBL/GenBank/DDBJ databases">
        <title>Novel Bacillus species.</title>
        <authorList>
            <person name="Liu G."/>
        </authorList>
    </citation>
    <scope>NUCLEOTIDE SEQUENCE [LARGE SCALE GENOMIC DNA]</scope>
    <source>
        <strain evidence="10 11">FJAT-49705</strain>
    </source>
</reference>
<evidence type="ECO:0000313" key="11">
    <source>
        <dbReference type="Proteomes" id="UP000681027"/>
    </source>
</evidence>
<feature type="domain" description="YetF-like N-terminal transmembrane" evidence="9">
    <location>
        <begin position="5"/>
        <end position="78"/>
    </location>
</feature>
<protein>
    <submittedName>
        <fullName evidence="10">DUF421 domain-containing protein</fullName>
    </submittedName>
</protein>
<dbReference type="InterPro" id="IPR048454">
    <property type="entry name" value="YetF_N"/>
</dbReference>
<keyword evidence="4 7" id="KW-0812">Transmembrane</keyword>
<keyword evidence="11" id="KW-1185">Reference proteome</keyword>
<evidence type="ECO:0000256" key="2">
    <source>
        <dbReference type="ARBA" id="ARBA00006448"/>
    </source>
</evidence>
<evidence type="ECO:0000256" key="7">
    <source>
        <dbReference type="SAM" id="Phobius"/>
    </source>
</evidence>
<evidence type="ECO:0000256" key="6">
    <source>
        <dbReference type="ARBA" id="ARBA00023136"/>
    </source>
</evidence>
<dbReference type="EMBL" id="JAGYPM010000004">
    <property type="protein sequence ID" value="MBS4192130.1"/>
    <property type="molecule type" value="Genomic_DNA"/>
</dbReference>